<dbReference type="Gene3D" id="1.10.1450.10">
    <property type="entry name" value="Tetraspanin"/>
    <property type="match status" value="1"/>
</dbReference>
<keyword evidence="7" id="KW-1185">Reference proteome</keyword>
<feature type="transmembrane region" description="Helical" evidence="5">
    <location>
        <begin position="190"/>
        <end position="212"/>
    </location>
</feature>
<organism evidence="6 7">
    <name type="scientific">Thelohanellus kitauei</name>
    <name type="common">Myxosporean</name>
    <dbReference type="NCBI Taxonomy" id="669202"/>
    <lineage>
        <taxon>Eukaryota</taxon>
        <taxon>Metazoa</taxon>
        <taxon>Cnidaria</taxon>
        <taxon>Myxozoa</taxon>
        <taxon>Myxosporea</taxon>
        <taxon>Bivalvulida</taxon>
        <taxon>Platysporina</taxon>
        <taxon>Myxobolidae</taxon>
        <taxon>Thelohanellus</taxon>
    </lineage>
</organism>
<evidence type="ECO:0000313" key="7">
    <source>
        <dbReference type="Proteomes" id="UP000031668"/>
    </source>
</evidence>
<dbReference type="SUPFAM" id="SSF48652">
    <property type="entry name" value="Tetraspanin"/>
    <property type="match status" value="1"/>
</dbReference>
<dbReference type="InterPro" id="IPR008952">
    <property type="entry name" value="Tetraspanin_EC2_sf"/>
</dbReference>
<keyword evidence="4 5" id="KW-0472">Membrane</keyword>
<evidence type="ECO:0000256" key="1">
    <source>
        <dbReference type="ARBA" id="ARBA00004141"/>
    </source>
</evidence>
<sequence length="226" mass="24753">MSAGKVLFWCLSFVPLLLGIGLVVFGAVTSRTFGPVCTINHVTLPASGLIPGIFIIVLIVFGWICMCAKSRFLGYSFLTLVFLVSLSCFVFLIIAAVYRSKANFYATECVKVAVNGYKQTDMNQRIMDVIQQSLNCCGLISSEDWKNMSLPIPESCCKKEFRGPGCTNDTSKMNLGGCIEPLEKGFITSIPYLLGLLGLLSVSLVILGIIYASTTEISERHSYREL</sequence>
<comment type="caution">
    <text evidence="6">The sequence shown here is derived from an EMBL/GenBank/DDBJ whole genome shotgun (WGS) entry which is preliminary data.</text>
</comment>
<evidence type="ECO:0000256" key="4">
    <source>
        <dbReference type="ARBA" id="ARBA00023136"/>
    </source>
</evidence>
<dbReference type="InterPro" id="IPR018499">
    <property type="entry name" value="Tetraspanin/Peripherin"/>
</dbReference>
<dbReference type="OMA" id="KWANSTA"/>
<dbReference type="Pfam" id="PF00335">
    <property type="entry name" value="Tetraspanin"/>
    <property type="match status" value="1"/>
</dbReference>
<dbReference type="OrthoDB" id="5982705at2759"/>
<keyword evidence="2 5" id="KW-0812">Transmembrane</keyword>
<feature type="transmembrane region" description="Helical" evidence="5">
    <location>
        <begin position="48"/>
        <end position="68"/>
    </location>
</feature>
<evidence type="ECO:0000256" key="2">
    <source>
        <dbReference type="ARBA" id="ARBA00022692"/>
    </source>
</evidence>
<dbReference type="Proteomes" id="UP000031668">
    <property type="component" value="Unassembled WGS sequence"/>
</dbReference>
<proteinExistence type="predicted"/>
<dbReference type="CDD" id="cd03127">
    <property type="entry name" value="tetraspanin_LEL"/>
    <property type="match status" value="1"/>
</dbReference>
<feature type="transmembrane region" description="Helical" evidence="5">
    <location>
        <begin position="75"/>
        <end position="98"/>
    </location>
</feature>
<dbReference type="GO" id="GO:0016020">
    <property type="term" value="C:membrane"/>
    <property type="evidence" value="ECO:0007669"/>
    <property type="project" value="UniProtKB-SubCell"/>
</dbReference>
<name>A0A0C2IA67_THEKT</name>
<reference evidence="6 7" key="1">
    <citation type="journal article" date="2014" name="Genome Biol. Evol.">
        <title>The genome of the myxosporean Thelohanellus kitauei shows adaptations to nutrient acquisition within its fish host.</title>
        <authorList>
            <person name="Yang Y."/>
            <person name="Xiong J."/>
            <person name="Zhou Z."/>
            <person name="Huo F."/>
            <person name="Miao W."/>
            <person name="Ran C."/>
            <person name="Liu Y."/>
            <person name="Zhang J."/>
            <person name="Feng J."/>
            <person name="Wang M."/>
            <person name="Wang M."/>
            <person name="Wang L."/>
            <person name="Yao B."/>
        </authorList>
    </citation>
    <scope>NUCLEOTIDE SEQUENCE [LARGE SCALE GENOMIC DNA]</scope>
    <source>
        <strain evidence="6">Wuqing</strain>
    </source>
</reference>
<dbReference type="PANTHER" id="PTHR19282">
    <property type="entry name" value="TETRASPANIN"/>
    <property type="match status" value="1"/>
</dbReference>
<evidence type="ECO:0000313" key="6">
    <source>
        <dbReference type="EMBL" id="KII62153.1"/>
    </source>
</evidence>
<gene>
    <name evidence="6" type="ORF">RF11_07071</name>
</gene>
<keyword evidence="3 5" id="KW-1133">Transmembrane helix</keyword>
<evidence type="ECO:0000256" key="3">
    <source>
        <dbReference type="ARBA" id="ARBA00022989"/>
    </source>
</evidence>
<evidence type="ECO:0000256" key="5">
    <source>
        <dbReference type="SAM" id="Phobius"/>
    </source>
</evidence>
<protein>
    <submittedName>
        <fullName evidence="6">Tetraspanin-6</fullName>
    </submittedName>
</protein>
<dbReference type="AlphaFoldDB" id="A0A0C2IA67"/>
<dbReference type="EMBL" id="JWZT01005098">
    <property type="protein sequence ID" value="KII62153.1"/>
    <property type="molecule type" value="Genomic_DNA"/>
</dbReference>
<comment type="subcellular location">
    <subcellularLocation>
        <location evidence="1">Membrane</location>
        <topology evidence="1">Multi-pass membrane protein</topology>
    </subcellularLocation>
</comment>
<accession>A0A0C2IA67</accession>
<feature type="transmembrane region" description="Helical" evidence="5">
    <location>
        <begin position="7"/>
        <end position="28"/>
    </location>
</feature>